<evidence type="ECO:0008006" key="4">
    <source>
        <dbReference type="Google" id="ProtNLM"/>
    </source>
</evidence>
<organism evidence="2 3">
    <name type="scientific">Flavilitoribacter nigricans (strain ATCC 23147 / DSM 23189 / NBRC 102662 / NCIMB 1420 / SS-2)</name>
    <name type="common">Lewinella nigricans</name>
    <dbReference type="NCBI Taxonomy" id="1122177"/>
    <lineage>
        <taxon>Bacteria</taxon>
        <taxon>Pseudomonadati</taxon>
        <taxon>Bacteroidota</taxon>
        <taxon>Saprospiria</taxon>
        <taxon>Saprospirales</taxon>
        <taxon>Lewinellaceae</taxon>
        <taxon>Flavilitoribacter</taxon>
    </lineage>
</organism>
<dbReference type="SUPFAM" id="SSF69318">
    <property type="entry name" value="Integrin alpha N-terminal domain"/>
    <property type="match status" value="1"/>
</dbReference>
<dbReference type="PANTHER" id="PTHR44103:SF1">
    <property type="entry name" value="PROPROTEIN CONVERTASE P"/>
    <property type="match status" value="1"/>
</dbReference>
<dbReference type="EMBL" id="PDUD01000019">
    <property type="protein sequence ID" value="PHN05992.1"/>
    <property type="molecule type" value="Genomic_DNA"/>
</dbReference>
<evidence type="ECO:0000313" key="2">
    <source>
        <dbReference type="EMBL" id="PHN05992.1"/>
    </source>
</evidence>
<dbReference type="InterPro" id="IPR013517">
    <property type="entry name" value="FG-GAP"/>
</dbReference>
<dbReference type="Proteomes" id="UP000223913">
    <property type="component" value="Unassembled WGS sequence"/>
</dbReference>
<keyword evidence="1" id="KW-0732">Signal</keyword>
<keyword evidence="3" id="KW-1185">Reference proteome</keyword>
<comment type="caution">
    <text evidence="2">The sequence shown here is derived from an EMBL/GenBank/DDBJ whole genome shotgun (WGS) entry which is preliminary data.</text>
</comment>
<sequence length="404" mass="44596">MFRTIIWGCCCLFGLALSAQEWPRHTIDASSTGADGVKLADINADGLPDITTGWEEGALTRVYLHPGPAGVRSLWPAVTVGQTPAVEDAVFAPTNQRGRWVVFSCSEKNAEQIMLHFAPKRNWLDAEKWRQKVLPASDQRMMWMYAEPMEVDGRGGLDLVAGGKGHGAALGWFAAPRRTRNLKKWVWHPITPLGWLMGLFTRDMDGDGDLDLVITDRNGALRGCRWLENPGPGTAQTQAWNSHLIGGQSLEVMFMDIADLDGDGVEEIIVAERSEESVRVYTRHDTFGKNWEERIIALPDFTGRAKSVTAGDINRDGTPDLVISTNTNGAEKNGLIWLDGKHLDQAQPQDFKAISGAHNAKYDKVELLDIDLDGDLDVLICEENYGPDSGGLGVIWYENVLTEQ</sequence>
<name>A0A2D0NBV1_FLAN2</name>
<dbReference type="AlphaFoldDB" id="A0A2D0NBV1"/>
<evidence type="ECO:0000313" key="3">
    <source>
        <dbReference type="Proteomes" id="UP000223913"/>
    </source>
</evidence>
<dbReference type="RefSeq" id="WP_099150585.1">
    <property type="nucleotide sequence ID" value="NZ_PDUD01000019.1"/>
</dbReference>
<protein>
    <recommendedName>
        <fullName evidence="4">VCBS repeat-containing protein</fullName>
    </recommendedName>
</protein>
<dbReference type="InterPro" id="IPR028994">
    <property type="entry name" value="Integrin_alpha_N"/>
</dbReference>
<reference evidence="2 3" key="1">
    <citation type="submission" date="2017-10" db="EMBL/GenBank/DDBJ databases">
        <title>The draft genome sequence of Lewinella nigricans NBRC 102662.</title>
        <authorList>
            <person name="Wang K."/>
        </authorList>
    </citation>
    <scope>NUCLEOTIDE SEQUENCE [LARGE SCALE GENOMIC DNA]</scope>
    <source>
        <strain evidence="2 3">NBRC 102662</strain>
    </source>
</reference>
<dbReference type="OrthoDB" id="9816120at2"/>
<gene>
    <name evidence="2" type="ORF">CRP01_13555</name>
</gene>
<dbReference type="Gene3D" id="2.130.10.130">
    <property type="entry name" value="Integrin alpha, N-terminal"/>
    <property type="match status" value="1"/>
</dbReference>
<dbReference type="Pfam" id="PF13517">
    <property type="entry name" value="FG-GAP_3"/>
    <property type="match status" value="1"/>
</dbReference>
<accession>A0A2D0NBV1</accession>
<proteinExistence type="predicted"/>
<dbReference type="PANTHER" id="PTHR44103">
    <property type="entry name" value="PROPROTEIN CONVERTASE P"/>
    <property type="match status" value="1"/>
</dbReference>
<evidence type="ECO:0000256" key="1">
    <source>
        <dbReference type="ARBA" id="ARBA00022729"/>
    </source>
</evidence>